<evidence type="ECO:0000256" key="2">
    <source>
        <dbReference type="SAM" id="SignalP"/>
    </source>
</evidence>
<gene>
    <name evidence="3" type="ORF">TCM_019028</name>
</gene>
<dbReference type="InterPro" id="IPR038804">
    <property type="entry name" value="RGF3"/>
</dbReference>
<feature type="chain" id="PRO_5001601623" evidence="2">
    <location>
        <begin position="23"/>
        <end position="261"/>
    </location>
</feature>
<proteinExistence type="predicted"/>
<sequence>MLQIRFTVLVFGLLFVMHALNSCSVHGHQGGETIGERLVASEGTVVSAQKEFLGGYFGGRRMGGHEVVRKEIAEKQGSDGGASKNSGANRSDGKCDFEEKGAFNVKCKSWDGSSTPKVETAHFVAFGADYRWPKRENNDAEIKSIGKFEDQANNQVTGINKLEPKTRNFSGSGIPRSDQPLYLPNSMLFEESKAVPPKASLESPSRSDKPVSQKPPVIGNRIESKRLLEAAKEIVNLMHKDYKGCDRPRRKPPINNNVPKH</sequence>
<dbReference type="GO" id="GO:0010082">
    <property type="term" value="P:regulation of root meristem growth"/>
    <property type="evidence" value="ECO:0007669"/>
    <property type="project" value="InterPro"/>
</dbReference>
<dbReference type="HOGENOM" id="CLU_1067108_0_0_1"/>
<protein>
    <submittedName>
        <fullName evidence="3">Uncharacterized protein</fullName>
    </submittedName>
</protein>
<evidence type="ECO:0000313" key="3">
    <source>
        <dbReference type="EMBL" id="EOY03837.1"/>
    </source>
</evidence>
<dbReference type="Proteomes" id="UP000026915">
    <property type="component" value="Chromosome 4"/>
</dbReference>
<dbReference type="Gramene" id="EOY03837">
    <property type="protein sequence ID" value="EOY03837"/>
    <property type="gene ID" value="TCM_019028"/>
</dbReference>
<feature type="region of interest" description="Disordered" evidence="1">
    <location>
        <begin position="239"/>
        <end position="261"/>
    </location>
</feature>
<dbReference type="eggNOG" id="ENOG502S8JD">
    <property type="taxonomic scope" value="Eukaryota"/>
</dbReference>
<keyword evidence="2" id="KW-0732">Signal</keyword>
<dbReference type="EMBL" id="CM001882">
    <property type="protein sequence ID" value="EOY03837.1"/>
    <property type="molecule type" value="Genomic_DNA"/>
</dbReference>
<feature type="region of interest" description="Disordered" evidence="1">
    <location>
        <begin position="193"/>
        <end position="220"/>
    </location>
</feature>
<reference evidence="3 4" key="1">
    <citation type="journal article" date="2013" name="Genome Biol.">
        <title>The genome sequence of the most widely cultivated cacao type and its use to identify candidate genes regulating pod color.</title>
        <authorList>
            <person name="Motamayor J.C."/>
            <person name="Mockaitis K."/>
            <person name="Schmutz J."/>
            <person name="Haiminen N."/>
            <person name="Iii D.L."/>
            <person name="Cornejo O."/>
            <person name="Findley S.D."/>
            <person name="Zheng P."/>
            <person name="Utro F."/>
            <person name="Royaert S."/>
            <person name="Saski C."/>
            <person name="Jenkins J."/>
            <person name="Podicheti R."/>
            <person name="Zhao M."/>
            <person name="Scheffler B.E."/>
            <person name="Stack J.C."/>
            <person name="Feltus F.A."/>
            <person name="Mustiga G.M."/>
            <person name="Amores F."/>
            <person name="Phillips W."/>
            <person name="Marelli J.P."/>
            <person name="May G.D."/>
            <person name="Shapiro H."/>
            <person name="Ma J."/>
            <person name="Bustamante C.D."/>
            <person name="Schnell R.J."/>
            <person name="Main D."/>
            <person name="Gilbert D."/>
            <person name="Parida L."/>
            <person name="Kuhn D.N."/>
        </authorList>
    </citation>
    <scope>NUCLEOTIDE SEQUENCE [LARGE SCALE GENOMIC DNA]</scope>
    <source>
        <strain evidence="4">cv. Matina 1-6</strain>
    </source>
</reference>
<dbReference type="PANTHER" id="PTHR36313">
    <property type="entry name" value="ROOT MERISTEM GROWTH FACTOR 2"/>
    <property type="match status" value="1"/>
</dbReference>
<organism evidence="3 4">
    <name type="scientific">Theobroma cacao</name>
    <name type="common">Cacao</name>
    <name type="synonym">Cocoa</name>
    <dbReference type="NCBI Taxonomy" id="3641"/>
    <lineage>
        <taxon>Eukaryota</taxon>
        <taxon>Viridiplantae</taxon>
        <taxon>Streptophyta</taxon>
        <taxon>Embryophyta</taxon>
        <taxon>Tracheophyta</taxon>
        <taxon>Spermatophyta</taxon>
        <taxon>Magnoliopsida</taxon>
        <taxon>eudicotyledons</taxon>
        <taxon>Gunneridae</taxon>
        <taxon>Pentapetalae</taxon>
        <taxon>rosids</taxon>
        <taxon>malvids</taxon>
        <taxon>Malvales</taxon>
        <taxon>Malvaceae</taxon>
        <taxon>Byttnerioideae</taxon>
        <taxon>Theobroma</taxon>
    </lineage>
</organism>
<dbReference type="OMA" id="GHKEPNT"/>
<feature type="signal peptide" evidence="2">
    <location>
        <begin position="1"/>
        <end position="22"/>
    </location>
</feature>
<name>A0A061EHE9_THECC</name>
<dbReference type="PANTHER" id="PTHR36313:SF7">
    <property type="entry name" value="OS09G0474600 PROTEIN"/>
    <property type="match status" value="1"/>
</dbReference>
<accession>A0A061EHE9</accession>
<dbReference type="GO" id="GO:0008083">
    <property type="term" value="F:growth factor activity"/>
    <property type="evidence" value="ECO:0007669"/>
    <property type="project" value="InterPro"/>
</dbReference>
<feature type="region of interest" description="Disordered" evidence="1">
    <location>
        <begin position="74"/>
        <end position="93"/>
    </location>
</feature>
<evidence type="ECO:0000256" key="1">
    <source>
        <dbReference type="SAM" id="MobiDB-lite"/>
    </source>
</evidence>
<dbReference type="InParanoid" id="A0A061EHE9"/>
<dbReference type="AlphaFoldDB" id="A0A061EHE9"/>
<evidence type="ECO:0000313" key="4">
    <source>
        <dbReference type="Proteomes" id="UP000026915"/>
    </source>
</evidence>
<keyword evidence="4" id="KW-1185">Reference proteome</keyword>